<keyword evidence="2" id="KW-1185">Reference proteome</keyword>
<dbReference type="SUPFAM" id="SSF48371">
    <property type="entry name" value="ARM repeat"/>
    <property type="match status" value="1"/>
</dbReference>
<dbReference type="InterPro" id="IPR041090">
    <property type="entry name" value="DUF5578"/>
</dbReference>
<dbReference type="Pfam" id="PF17741">
    <property type="entry name" value="DUF5578"/>
    <property type="match status" value="1"/>
</dbReference>
<reference evidence="1" key="1">
    <citation type="submission" date="2020-08" db="EMBL/GenBank/DDBJ databases">
        <title>Chromosome-level assembly of Southern catfish (Silurus meridionalis) provides insights into visual adaptation to the nocturnal and benthic lifestyles.</title>
        <authorList>
            <person name="Zhang Y."/>
            <person name="Wang D."/>
            <person name="Peng Z."/>
        </authorList>
    </citation>
    <scope>NUCLEOTIDE SEQUENCE</scope>
    <source>
        <strain evidence="1">SWU-2019-XX</strain>
        <tissue evidence="1">Muscle</tissue>
    </source>
</reference>
<comment type="caution">
    <text evidence="1">The sequence shown here is derived from an EMBL/GenBank/DDBJ whole genome shotgun (WGS) entry which is preliminary data.</text>
</comment>
<dbReference type="AlphaFoldDB" id="A0A8T0AV21"/>
<sequence>MSSSREKAASSRVLNFLCEWDRGNKCTRIRILQKFLQENTGKTSPELELQFAQAGSLFLTRITAWIRLTYMFNMCLHLQLKALGVFLSAASNQQYLMEFLEVGGVMTLLEIINQKQSGDEEKAEALRLLCIVSNAGRKYKEIICESYGVKAIEQCLVKSDSEETQHTASCLLESLANGNPLYQTQVYTSLISLLTHSPPTTTQLTLHTLHKVQAIVKTAHPAIVEPLLNVLCSYHLGVQYEAIELIKYLQHTDVRDTLLPALINLLKPKNQGVHKHKILQDLATAQKDDMFPLFIQQAAAAKALRMLAMERRETSEELIRFGAVHHLLFAMGNQEHADAQRQASLTLEYLVRSNPVVEEHVCRAMGSALFHLFMHNAELLYMNMDEVQVDILLNNKVKLSREFEEQNTEQKS</sequence>
<dbReference type="InterPro" id="IPR016024">
    <property type="entry name" value="ARM-type_fold"/>
</dbReference>
<evidence type="ECO:0000313" key="2">
    <source>
        <dbReference type="Proteomes" id="UP000606274"/>
    </source>
</evidence>
<name>A0A8T0AV21_SILME</name>
<dbReference type="OrthoDB" id="278163at2759"/>
<organism evidence="1 2">
    <name type="scientific">Silurus meridionalis</name>
    <name type="common">Southern catfish</name>
    <name type="synonym">Silurus soldatovi meridionalis</name>
    <dbReference type="NCBI Taxonomy" id="175797"/>
    <lineage>
        <taxon>Eukaryota</taxon>
        <taxon>Metazoa</taxon>
        <taxon>Chordata</taxon>
        <taxon>Craniata</taxon>
        <taxon>Vertebrata</taxon>
        <taxon>Euteleostomi</taxon>
        <taxon>Actinopterygii</taxon>
        <taxon>Neopterygii</taxon>
        <taxon>Teleostei</taxon>
        <taxon>Ostariophysi</taxon>
        <taxon>Siluriformes</taxon>
        <taxon>Siluridae</taxon>
        <taxon>Silurus</taxon>
    </lineage>
</organism>
<evidence type="ECO:0000313" key="1">
    <source>
        <dbReference type="EMBL" id="KAF7695589.1"/>
    </source>
</evidence>
<protein>
    <recommendedName>
        <fullName evidence="3">Armadillo like helical domain containing 1</fullName>
    </recommendedName>
</protein>
<dbReference type="InterPro" id="IPR011989">
    <property type="entry name" value="ARM-like"/>
</dbReference>
<dbReference type="PANTHER" id="PTHR34258:SF1">
    <property type="entry name" value="ARMADILLO-LIKE HELICAL DOMAIN CONTAINING PROTEIN 1"/>
    <property type="match status" value="1"/>
</dbReference>
<dbReference type="PANTHER" id="PTHR34258">
    <property type="entry name" value="ARMADILLO-LIKE HELICAL DOMAIN CONTAINING PROTEIN 1"/>
    <property type="match status" value="1"/>
</dbReference>
<gene>
    <name evidence="1" type="ORF">HF521_007312</name>
</gene>
<accession>A0A8T0AV21</accession>
<proteinExistence type="predicted"/>
<dbReference type="Proteomes" id="UP000606274">
    <property type="component" value="Unassembled WGS sequence"/>
</dbReference>
<dbReference type="EMBL" id="JABFDY010000017">
    <property type="protein sequence ID" value="KAF7695589.1"/>
    <property type="molecule type" value="Genomic_DNA"/>
</dbReference>
<dbReference type="Gene3D" id="1.25.10.10">
    <property type="entry name" value="Leucine-rich Repeat Variant"/>
    <property type="match status" value="1"/>
</dbReference>
<evidence type="ECO:0008006" key="3">
    <source>
        <dbReference type="Google" id="ProtNLM"/>
    </source>
</evidence>